<evidence type="ECO:0000313" key="1">
    <source>
        <dbReference type="EMBL" id="NWJ45258.1"/>
    </source>
</evidence>
<dbReference type="Proteomes" id="UP000521676">
    <property type="component" value="Unassembled WGS sequence"/>
</dbReference>
<dbReference type="EMBL" id="JACATZ010000001">
    <property type="protein sequence ID" value="NWJ45258.1"/>
    <property type="molecule type" value="Genomic_DNA"/>
</dbReference>
<organism evidence="1 3">
    <name type="scientific">Candidatus Chlorohelix allophototropha</name>
    <dbReference type="NCBI Taxonomy" id="3003348"/>
    <lineage>
        <taxon>Bacteria</taxon>
        <taxon>Bacillati</taxon>
        <taxon>Chloroflexota</taxon>
        <taxon>Chloroflexia</taxon>
        <taxon>Candidatus Chloroheliales</taxon>
        <taxon>Candidatus Chloroheliaceae</taxon>
        <taxon>Candidatus Chlorohelix</taxon>
    </lineage>
</organism>
<evidence type="ECO:0000313" key="4">
    <source>
        <dbReference type="Proteomes" id="UP001431572"/>
    </source>
</evidence>
<reference evidence="2" key="2">
    <citation type="journal article" date="2024" name="Nature">
        <title>Anoxygenic phototroph of the Chloroflexota uses a type I reaction centre.</title>
        <authorList>
            <person name="Tsuji J.M."/>
            <person name="Shaw N.A."/>
            <person name="Nagashima S."/>
            <person name="Venkiteswaran J.J."/>
            <person name="Schiff S.L."/>
            <person name="Watanabe T."/>
            <person name="Fukui M."/>
            <person name="Hanada S."/>
            <person name="Tank M."/>
            <person name="Neufeld J.D."/>
        </authorList>
    </citation>
    <scope>NUCLEOTIDE SEQUENCE</scope>
    <source>
        <strain evidence="2">L227-S17</strain>
    </source>
</reference>
<name>A0A8T7LT99_9CHLR</name>
<reference evidence="1 3" key="1">
    <citation type="submission" date="2020-06" db="EMBL/GenBank/DDBJ databases">
        <title>Anoxygenic phototrophic Chloroflexota member uses a Type I reaction center.</title>
        <authorList>
            <person name="Tsuji J.M."/>
            <person name="Shaw N.A."/>
            <person name="Nagashima S."/>
            <person name="Venkiteswaran J."/>
            <person name="Schiff S.L."/>
            <person name="Hanada S."/>
            <person name="Tank M."/>
            <person name="Neufeld J.D."/>
        </authorList>
    </citation>
    <scope>NUCLEOTIDE SEQUENCE [LARGE SCALE GENOMIC DNA]</scope>
    <source>
        <strain evidence="1">L227-S17</strain>
    </source>
</reference>
<dbReference type="RefSeq" id="WP_341469029.1">
    <property type="nucleotide sequence ID" value="NZ_CP128399.1"/>
</dbReference>
<dbReference type="Proteomes" id="UP001431572">
    <property type="component" value="Chromosome 1"/>
</dbReference>
<dbReference type="EMBL" id="CP128399">
    <property type="protein sequence ID" value="WJW67134.1"/>
    <property type="molecule type" value="Genomic_DNA"/>
</dbReference>
<sequence length="61" mass="7025">MGENYDFLVAQAREQIGFYQKEAEQETLSKLAISSFAAQPTQPLRRKLGLWLVRWGRRLAG</sequence>
<keyword evidence="4" id="KW-1185">Reference proteome</keyword>
<gene>
    <name evidence="1" type="ORF">HXX08_05200</name>
    <name evidence="2" type="ORF">OZ401_000389</name>
</gene>
<evidence type="ECO:0000313" key="2">
    <source>
        <dbReference type="EMBL" id="WJW67134.1"/>
    </source>
</evidence>
<accession>A0A8T7LT99</accession>
<dbReference type="AlphaFoldDB" id="A0A8T7LT99"/>
<protein>
    <submittedName>
        <fullName evidence="1">Uncharacterized protein</fullName>
    </submittedName>
</protein>
<proteinExistence type="predicted"/>
<evidence type="ECO:0000313" key="3">
    <source>
        <dbReference type="Proteomes" id="UP000521676"/>
    </source>
</evidence>